<protein>
    <recommendedName>
        <fullName evidence="5">PsiF repeat-containing protein</fullName>
    </recommendedName>
</protein>
<dbReference type="AlphaFoldDB" id="A0A7Y8GGW8"/>
<accession>A0A7Y8GGW8</accession>
<evidence type="ECO:0000256" key="1">
    <source>
        <dbReference type="SAM" id="MobiDB-lite"/>
    </source>
</evidence>
<evidence type="ECO:0000313" key="4">
    <source>
        <dbReference type="Proteomes" id="UP000561369"/>
    </source>
</evidence>
<evidence type="ECO:0000256" key="2">
    <source>
        <dbReference type="SAM" id="SignalP"/>
    </source>
</evidence>
<dbReference type="RefSeq" id="WP_177024562.1">
    <property type="nucleotide sequence ID" value="NZ_JACAQV010000019.1"/>
</dbReference>
<gene>
    <name evidence="3" type="ORF">HX810_19135</name>
</gene>
<feature type="chain" id="PRO_5031190505" description="PsiF repeat-containing protein" evidence="2">
    <location>
        <begin position="21"/>
        <end position="85"/>
    </location>
</feature>
<comment type="caution">
    <text evidence="3">The sequence shown here is derived from an EMBL/GenBank/DDBJ whole genome shotgun (WGS) entry which is preliminary data.</text>
</comment>
<feature type="compositionally biased region" description="Basic and acidic residues" evidence="1">
    <location>
        <begin position="74"/>
        <end position="85"/>
    </location>
</feature>
<feature type="compositionally biased region" description="Basic and acidic residues" evidence="1">
    <location>
        <begin position="55"/>
        <end position="64"/>
    </location>
</feature>
<evidence type="ECO:0008006" key="5">
    <source>
        <dbReference type="Google" id="ProtNLM"/>
    </source>
</evidence>
<feature type="signal peptide" evidence="2">
    <location>
        <begin position="1"/>
        <end position="20"/>
    </location>
</feature>
<feature type="region of interest" description="Disordered" evidence="1">
    <location>
        <begin position="42"/>
        <end position="85"/>
    </location>
</feature>
<keyword evidence="2" id="KW-0732">Signal</keyword>
<evidence type="ECO:0000313" key="3">
    <source>
        <dbReference type="EMBL" id="NWF09783.1"/>
    </source>
</evidence>
<proteinExistence type="predicted"/>
<name>A0A7Y8GGW8_9PSED</name>
<organism evidence="3 4">
    <name type="scientific">Pseudomonas salomonii</name>
    <dbReference type="NCBI Taxonomy" id="191391"/>
    <lineage>
        <taxon>Bacteria</taxon>
        <taxon>Pseudomonadati</taxon>
        <taxon>Pseudomonadota</taxon>
        <taxon>Gammaproteobacteria</taxon>
        <taxon>Pseudomonadales</taxon>
        <taxon>Pseudomonadaceae</taxon>
        <taxon>Pseudomonas</taxon>
    </lineage>
</organism>
<dbReference type="Proteomes" id="UP000561369">
    <property type="component" value="Unassembled WGS sequence"/>
</dbReference>
<reference evidence="3 4" key="1">
    <citation type="submission" date="2020-04" db="EMBL/GenBank/DDBJ databases">
        <title>Molecular characterization of pseudomonads from Agaricus bisporus reveal novel blotch 2 pathogens in Western Europe.</title>
        <authorList>
            <person name="Taparia T."/>
            <person name="Krijger M."/>
            <person name="Haynes E."/>
            <person name="Elpinstone J.G."/>
            <person name="Noble R."/>
            <person name="Van Der Wolf J."/>
        </authorList>
    </citation>
    <scope>NUCLEOTIDE SEQUENCE [LARGE SCALE GENOMIC DNA]</scope>
    <source>
        <strain evidence="3 4">IPO3765</strain>
    </source>
</reference>
<dbReference type="EMBL" id="JACAQV010000019">
    <property type="protein sequence ID" value="NWF09783.1"/>
    <property type="molecule type" value="Genomic_DNA"/>
</dbReference>
<sequence length="85" mass="9605">MKLSLALVLLSLLAAGSASAANDRHQCKEELQKLKEAFGSDYTSQNHHGYRRAKASRDNEEYRKCASQARKARERVERVERGKDA</sequence>